<dbReference type="Pfam" id="PF05013">
    <property type="entry name" value="FGase"/>
    <property type="match status" value="1"/>
</dbReference>
<dbReference type="Gene3D" id="3.40.630.40">
    <property type="entry name" value="Zn-dependent exopeptidases"/>
    <property type="match status" value="1"/>
</dbReference>
<sequence length="261" mass="29159">MLQSNEILTALLSPRDPLPVEVVNGEGRSAIVLSCEHAGRAIPEKLRDLGVPPADMERHIALDVGAEEVSRLLSALLDAPLVLQRYSRLVVDCNRPFDAWDCFPVVSDGTRIPGNEGLGERDRLQRFEEIHQPFHRVLAGVLDRRSGTPTFLVSVHSFTPQLLGGATRPWHMGVLFNRDRRLADRFLAEFRARNPNIPAAPNEPYSVDDFSDYTIPVHGERRGLPHLLLEIRNDLIMGRDGQSRWADLVVEALAAAITEEM</sequence>
<comment type="caution">
    <text evidence="1">The sequence shown here is derived from an EMBL/GenBank/DDBJ whole genome shotgun (WGS) entry which is preliminary data.</text>
</comment>
<dbReference type="Proteomes" id="UP000436483">
    <property type="component" value="Unassembled WGS sequence"/>
</dbReference>
<protein>
    <submittedName>
        <fullName evidence="1">N-formylglutamate amidohydrolase</fullName>
    </submittedName>
</protein>
<dbReference type="InterPro" id="IPR007709">
    <property type="entry name" value="N-FG_amidohydro"/>
</dbReference>
<dbReference type="PIRSF" id="PIRSF029730">
    <property type="entry name" value="UCP029730"/>
    <property type="match status" value="1"/>
</dbReference>
<evidence type="ECO:0000313" key="1">
    <source>
        <dbReference type="EMBL" id="MXQ10626.1"/>
    </source>
</evidence>
<proteinExistence type="predicted"/>
<dbReference type="OrthoDB" id="9815326at2"/>
<dbReference type="GO" id="GO:0016787">
    <property type="term" value="F:hydrolase activity"/>
    <property type="evidence" value="ECO:0007669"/>
    <property type="project" value="UniProtKB-KW"/>
</dbReference>
<dbReference type="EMBL" id="WURB01000002">
    <property type="protein sequence ID" value="MXQ10626.1"/>
    <property type="molecule type" value="Genomic_DNA"/>
</dbReference>
<reference evidence="1 2" key="2">
    <citation type="submission" date="2020-01" db="EMBL/GenBank/DDBJ databases">
        <title>Microvirga sp. nov., an arsenate reduction bacterium isolated from Tibet hotspring sediments.</title>
        <authorList>
            <person name="Xian W.-D."/>
            <person name="Li W.-J."/>
        </authorList>
    </citation>
    <scope>NUCLEOTIDE SEQUENCE [LARGE SCALE GENOMIC DNA]</scope>
    <source>
        <strain evidence="1 2">KCTC 23863</strain>
    </source>
</reference>
<dbReference type="SUPFAM" id="SSF53187">
    <property type="entry name" value="Zn-dependent exopeptidases"/>
    <property type="match status" value="1"/>
</dbReference>
<accession>A0A7X3SMT1</accession>
<keyword evidence="1" id="KW-0378">Hydrolase</keyword>
<organism evidence="1 2">
    <name type="scientific">Microvirga makkahensis</name>
    <dbReference type="NCBI Taxonomy" id="1128670"/>
    <lineage>
        <taxon>Bacteria</taxon>
        <taxon>Pseudomonadati</taxon>
        <taxon>Pseudomonadota</taxon>
        <taxon>Alphaproteobacteria</taxon>
        <taxon>Hyphomicrobiales</taxon>
        <taxon>Methylobacteriaceae</taxon>
        <taxon>Microvirga</taxon>
    </lineage>
</organism>
<gene>
    <name evidence="1" type="ORF">GR328_04005</name>
</gene>
<evidence type="ECO:0000313" key="2">
    <source>
        <dbReference type="Proteomes" id="UP000436483"/>
    </source>
</evidence>
<keyword evidence="2" id="KW-1185">Reference proteome</keyword>
<dbReference type="RefSeq" id="WP_160883227.1">
    <property type="nucleotide sequence ID" value="NZ_WURB01000002.1"/>
</dbReference>
<reference evidence="1 2" key="1">
    <citation type="submission" date="2019-12" db="EMBL/GenBank/DDBJ databases">
        <authorList>
            <person name="Yuan C.-G."/>
        </authorList>
    </citation>
    <scope>NUCLEOTIDE SEQUENCE [LARGE SCALE GENOMIC DNA]</scope>
    <source>
        <strain evidence="1 2">KCTC 23863</strain>
    </source>
</reference>
<dbReference type="AlphaFoldDB" id="A0A7X3SMT1"/>
<name>A0A7X3SMT1_9HYPH</name>
<dbReference type="InterPro" id="IPR011227">
    <property type="entry name" value="UCP029730"/>
</dbReference>